<keyword evidence="1" id="KW-1133">Transmembrane helix</keyword>
<evidence type="ECO:0000313" key="2">
    <source>
        <dbReference type="EMBL" id="NGY61284.1"/>
    </source>
</evidence>
<reference evidence="2 3" key="1">
    <citation type="submission" date="2020-03" db="EMBL/GenBank/DDBJ databases">
        <title>Isolation and identification of active actinomycetes.</title>
        <authorList>
            <person name="Sun X."/>
        </authorList>
    </citation>
    <scope>NUCLEOTIDE SEQUENCE [LARGE SCALE GENOMIC DNA]</scope>
    <source>
        <strain evidence="2 3">NEAU-D13</strain>
    </source>
</reference>
<dbReference type="EMBL" id="JAAMPJ010000005">
    <property type="protein sequence ID" value="NGY61284.1"/>
    <property type="molecule type" value="Genomic_DNA"/>
</dbReference>
<keyword evidence="3" id="KW-1185">Reference proteome</keyword>
<evidence type="ECO:0000256" key="1">
    <source>
        <dbReference type="SAM" id="Phobius"/>
    </source>
</evidence>
<gene>
    <name evidence="2" type="ORF">G7043_20370</name>
</gene>
<protein>
    <submittedName>
        <fullName evidence="2">Uncharacterized protein</fullName>
    </submittedName>
</protein>
<dbReference type="AlphaFoldDB" id="A0A7C9RRV6"/>
<dbReference type="RefSeq" id="WP_166047622.1">
    <property type="nucleotide sequence ID" value="NZ_JAAMPJ010000005.1"/>
</dbReference>
<keyword evidence="1" id="KW-0812">Transmembrane</keyword>
<accession>A0A7C9RRV6</accession>
<sequence length="45" mass="4691">MTDPTPRGQTGVPRWVKVSAAIVLLLLLAVVVLHLAGNSFGGHTP</sequence>
<comment type="caution">
    <text evidence="2">The sequence shown here is derived from an EMBL/GenBank/DDBJ whole genome shotgun (WGS) entry which is preliminary data.</text>
</comment>
<feature type="transmembrane region" description="Helical" evidence="1">
    <location>
        <begin position="15"/>
        <end position="36"/>
    </location>
</feature>
<dbReference type="Proteomes" id="UP000481360">
    <property type="component" value="Unassembled WGS sequence"/>
</dbReference>
<evidence type="ECO:0000313" key="3">
    <source>
        <dbReference type="Proteomes" id="UP000481360"/>
    </source>
</evidence>
<name>A0A7C9RRV6_9PSEU</name>
<organism evidence="2 3">
    <name type="scientific">Lentzea alba</name>
    <dbReference type="NCBI Taxonomy" id="2714351"/>
    <lineage>
        <taxon>Bacteria</taxon>
        <taxon>Bacillati</taxon>
        <taxon>Actinomycetota</taxon>
        <taxon>Actinomycetes</taxon>
        <taxon>Pseudonocardiales</taxon>
        <taxon>Pseudonocardiaceae</taxon>
        <taxon>Lentzea</taxon>
    </lineage>
</organism>
<proteinExistence type="predicted"/>
<keyword evidence="1" id="KW-0472">Membrane</keyword>